<keyword evidence="4" id="KW-0853">WD repeat</keyword>
<dbReference type="EMBL" id="KB822717">
    <property type="protein sequence ID" value="ETN43847.1"/>
    <property type="molecule type" value="Genomic_DNA"/>
</dbReference>
<dbReference type="InterPro" id="IPR036322">
    <property type="entry name" value="WD40_repeat_dom_sf"/>
</dbReference>
<dbReference type="VEuPathDB" id="FungiDB:HMPREF1541_10978"/>
<feature type="region of interest" description="Disordered" evidence="6">
    <location>
        <begin position="891"/>
        <end position="1014"/>
    </location>
</feature>
<evidence type="ECO:0000256" key="2">
    <source>
        <dbReference type="ARBA" id="ARBA00009639"/>
    </source>
</evidence>
<feature type="domain" description="EDC4-like protein pdc1 beta-propeller" evidence="7">
    <location>
        <begin position="606"/>
        <end position="799"/>
    </location>
</feature>
<feature type="compositionally biased region" description="Low complexity" evidence="6">
    <location>
        <begin position="64"/>
        <end position="74"/>
    </location>
</feature>
<dbReference type="RefSeq" id="XP_008713869.1">
    <property type="nucleotide sequence ID" value="XM_008715647.1"/>
</dbReference>
<feature type="compositionally biased region" description="Low complexity" evidence="6">
    <location>
        <begin position="27"/>
        <end position="42"/>
    </location>
</feature>
<dbReference type="GO" id="GO:0031087">
    <property type="term" value="P:deadenylation-independent decapping of nuclear-transcribed mRNA"/>
    <property type="evidence" value="ECO:0007669"/>
    <property type="project" value="InterPro"/>
</dbReference>
<dbReference type="HOGENOM" id="CLU_003635_0_0_1"/>
<comment type="similarity">
    <text evidence="2">Belongs to the WD repeat EDC4 family.</text>
</comment>
<dbReference type="eggNOG" id="ENOG502R9YM">
    <property type="taxonomic scope" value="Eukaryota"/>
</dbReference>
<dbReference type="STRING" id="1220924.W2S590"/>
<feature type="compositionally biased region" description="Low complexity" evidence="6">
    <location>
        <begin position="893"/>
        <end position="904"/>
    </location>
</feature>
<feature type="compositionally biased region" description="Low complexity" evidence="6">
    <location>
        <begin position="197"/>
        <end position="214"/>
    </location>
</feature>
<dbReference type="GeneID" id="19978317"/>
<dbReference type="Proteomes" id="UP000030752">
    <property type="component" value="Unassembled WGS sequence"/>
</dbReference>
<evidence type="ECO:0000256" key="1">
    <source>
        <dbReference type="ARBA" id="ARBA00004201"/>
    </source>
</evidence>
<organism evidence="8 9">
    <name type="scientific">Cyphellophora europaea (strain CBS 101466)</name>
    <name type="common">Phialophora europaea</name>
    <dbReference type="NCBI Taxonomy" id="1220924"/>
    <lineage>
        <taxon>Eukaryota</taxon>
        <taxon>Fungi</taxon>
        <taxon>Dikarya</taxon>
        <taxon>Ascomycota</taxon>
        <taxon>Pezizomycotina</taxon>
        <taxon>Eurotiomycetes</taxon>
        <taxon>Chaetothyriomycetidae</taxon>
        <taxon>Chaetothyriales</taxon>
        <taxon>Cyphellophoraceae</taxon>
        <taxon>Cyphellophora</taxon>
    </lineage>
</organism>
<evidence type="ECO:0000256" key="5">
    <source>
        <dbReference type="ARBA" id="ARBA00022737"/>
    </source>
</evidence>
<feature type="region of interest" description="Disordered" evidence="6">
    <location>
        <begin position="534"/>
        <end position="555"/>
    </location>
</feature>
<protein>
    <recommendedName>
        <fullName evidence="7">EDC4-like protein pdc1 beta-propeller domain-containing protein</fullName>
    </recommendedName>
</protein>
<dbReference type="OrthoDB" id="21128at2759"/>
<name>W2S590_CYPE1</name>
<dbReference type="PANTHER" id="PTHR15598:SF5">
    <property type="entry name" value="ENHANCER OF MRNA-DECAPPING PROTEIN 4"/>
    <property type="match status" value="1"/>
</dbReference>
<evidence type="ECO:0000256" key="6">
    <source>
        <dbReference type="SAM" id="MobiDB-lite"/>
    </source>
</evidence>
<evidence type="ECO:0000256" key="4">
    <source>
        <dbReference type="ARBA" id="ARBA00022574"/>
    </source>
</evidence>
<evidence type="ECO:0000256" key="3">
    <source>
        <dbReference type="ARBA" id="ARBA00022490"/>
    </source>
</evidence>
<dbReference type="InParanoid" id="W2S590"/>
<feature type="compositionally biased region" description="Low complexity" evidence="6">
    <location>
        <begin position="916"/>
        <end position="940"/>
    </location>
</feature>
<proteinExistence type="inferred from homology"/>
<dbReference type="PANTHER" id="PTHR15598">
    <property type="entry name" value="ENHANCER OF MRNA-DECAPPING PROTEIN 4"/>
    <property type="match status" value="1"/>
</dbReference>
<dbReference type="FunFam" id="2.130.10.10:FF:000817">
    <property type="entry name" value="WGS project CABT00000000 data, contig 2.15"/>
    <property type="match status" value="1"/>
</dbReference>
<sequence length="1432" mass="153987">MSNNDLQALFANIRPRSQGPASSDGNPAARATTSAQPSATTAFGFSSPPPFSAVNPAHMPNSPPSNTNTSTTSNAASAQSLLNLLNFGTASLPAAAAPLASPPIQNNTTEKQGSAPNVSASDLVARFMSPPAVPQSAPRPTNGEDHGGGQSEEVQEGTDSAQNALLKLLSKSKSSQSSRAGSAELARPAPAQQVADTAEATPSQSSAAEQASSEQPKKIFTYTNPFEALQASRNAGSVGGTPQPKPSASASFSTPVADRTASPSGSSQRKKLTPRSTSAKVERLARENSVRSNGTPEPVIQENEENNTQNELPIRSTSTTKAAHAAHNHTSREPVLQTTTDLARTSDEALSMHEKAAVASAEIGWDAEAKESPTGAADEWEDAEESPSPPDETRKVPVYNFPIRPFISISLQFDDISSVGIRENGVMEISRLRKDFDQLDRSLAAATSKYIAYALTKNGGMRIIRQDDGRDRQVFKHSHDRVFNVAFCTTAMSAPPSGHQAILGTGVSGTVYYATVSKEGNDLFEKNELDSEALSFPPWPPADENSAGGVLKTRAKRSSRHPEYFAIGRGKSIHIIWPETTVFAKYGITESDREVDMEKLYQERNLQIATGKAGKDFVFSEDDSMIISLDKTGRLRFWDIRPLTDETNATAGRVPPIKIDTPLLSLSTASPAEKSWPTSVLMVDKSRPYSKGGAQRYVLVGLRQNHTLQLWDIALGKAVQEVNFPHENETDGVCSVNYHPGSGIIVVGHPTRNSIFFIHLSAPRYTLSSSIDQASYVQLIAAKDPDVPKPDSTACMSGIREISFASKGQLRSVELLPLHKSKSGSAEKVVTDPLFELYAVHSKGVTCLTITKEDLGWDAGSKVIDGVDAVKAGIVTMKELKLGGVIEEAARIQSPPEEPSSSGGKSKKKSKKAQKAAEQVQPVAPEVVEPAPQPPVAEAANGSTAPSEPLDGDLLLPKETKKSKKKAAQDLAQAKDVSRTASPARPEATGTTVPEEPVPAPAPVQSVETTAKEPVPEQVSIGISGDWLDKEMKKLEKAVSKEFKKEMGSLYTNIQNDRLVQDSTASARQEAVLRLVSQTLTNNVEKSIANIVSAQIQQVVLPAITSVTSQAIQTHVGDAVARTMQQLMGPELGKHIPSAVQTVLTSTQFARSVQESVSQKLTKQLDGHIADAISRNVSGSLVTAAEQAAAEVEGRMSAQFRKLDEERRRDTARLEKLGAIVSGMAETLRTMSDTQVNFQSQILRDRQQLAQYAAPGASQQMSTAQMTPSPAPIARPLAMKPKSQRELEQDDIASMMKSGRYEDASIKWLNSEYQAQLFDNLFIRFTPEYLSTDVSALVAFSIAVTVSKSMENNLERRLEWINAALDAVDFNDREIAELASHAPQLVDSIISKVEALYMRLSEEDAANAIIRLIPPVARKARNLRAALAPATH</sequence>
<comment type="subcellular location">
    <subcellularLocation>
        <location evidence="1">Cytoplasm</location>
        <location evidence="1">P-body</location>
    </subcellularLocation>
</comment>
<feature type="compositionally biased region" description="Low complexity" evidence="6">
    <location>
        <begin position="160"/>
        <end position="183"/>
    </location>
</feature>
<feature type="region of interest" description="Disordered" evidence="6">
    <location>
        <begin position="1"/>
        <end position="74"/>
    </location>
</feature>
<evidence type="ECO:0000259" key="7">
    <source>
        <dbReference type="Pfam" id="PF24106"/>
    </source>
</evidence>
<dbReference type="InterPro" id="IPR045152">
    <property type="entry name" value="EDC4-like"/>
</dbReference>
<dbReference type="InterPro" id="IPR055393">
    <property type="entry name" value="Beta-prop_EDC4L"/>
</dbReference>
<feature type="region of interest" description="Disordered" evidence="6">
    <location>
        <begin position="361"/>
        <end position="396"/>
    </location>
</feature>
<reference evidence="8 9" key="1">
    <citation type="submission" date="2013-03" db="EMBL/GenBank/DDBJ databases">
        <title>The Genome Sequence of Phialophora europaea CBS 101466.</title>
        <authorList>
            <consortium name="The Broad Institute Genomics Platform"/>
            <person name="Cuomo C."/>
            <person name="de Hoog S."/>
            <person name="Gorbushina A."/>
            <person name="Walker B."/>
            <person name="Young S.K."/>
            <person name="Zeng Q."/>
            <person name="Gargeya S."/>
            <person name="Fitzgerald M."/>
            <person name="Haas B."/>
            <person name="Abouelleil A."/>
            <person name="Allen A.W."/>
            <person name="Alvarado L."/>
            <person name="Arachchi H.M."/>
            <person name="Berlin A.M."/>
            <person name="Chapman S.B."/>
            <person name="Gainer-Dewar J."/>
            <person name="Goldberg J."/>
            <person name="Griggs A."/>
            <person name="Gujja S."/>
            <person name="Hansen M."/>
            <person name="Howarth C."/>
            <person name="Imamovic A."/>
            <person name="Ireland A."/>
            <person name="Larimer J."/>
            <person name="McCowan C."/>
            <person name="Murphy C."/>
            <person name="Pearson M."/>
            <person name="Poon T.W."/>
            <person name="Priest M."/>
            <person name="Roberts A."/>
            <person name="Saif S."/>
            <person name="Shea T."/>
            <person name="Sisk P."/>
            <person name="Sykes S."/>
            <person name="Wortman J."/>
            <person name="Nusbaum C."/>
            <person name="Birren B."/>
        </authorList>
    </citation>
    <scope>NUCLEOTIDE SEQUENCE [LARGE SCALE GENOMIC DNA]</scope>
    <source>
        <strain evidence="8 9">CBS 101466</strain>
    </source>
</reference>
<dbReference type="GO" id="GO:0000932">
    <property type="term" value="C:P-body"/>
    <property type="evidence" value="ECO:0007669"/>
    <property type="project" value="UniProtKB-SubCell"/>
</dbReference>
<keyword evidence="9" id="KW-1185">Reference proteome</keyword>
<dbReference type="Gene3D" id="2.130.10.10">
    <property type="entry name" value="YVTN repeat-like/Quinoprotein amine dehydrogenase"/>
    <property type="match status" value="1"/>
</dbReference>
<keyword evidence="3" id="KW-0963">Cytoplasm</keyword>
<evidence type="ECO:0000313" key="8">
    <source>
        <dbReference type="EMBL" id="ETN43847.1"/>
    </source>
</evidence>
<feature type="compositionally biased region" description="Basic residues" evidence="6">
    <location>
        <begin position="905"/>
        <end position="914"/>
    </location>
</feature>
<feature type="compositionally biased region" description="Basic and acidic residues" evidence="6">
    <location>
        <begin position="280"/>
        <end position="289"/>
    </location>
</feature>
<keyword evidence="5" id="KW-0677">Repeat</keyword>
<dbReference type="InterPro" id="IPR015943">
    <property type="entry name" value="WD40/YVTN_repeat-like_dom_sf"/>
</dbReference>
<accession>W2S590</accession>
<evidence type="ECO:0000313" key="9">
    <source>
        <dbReference type="Proteomes" id="UP000030752"/>
    </source>
</evidence>
<feature type="compositionally biased region" description="Low complexity" evidence="6">
    <location>
        <begin position="986"/>
        <end position="995"/>
    </location>
</feature>
<dbReference type="Pfam" id="PF24106">
    <property type="entry name" value="Beta-prop_EDC4L"/>
    <property type="match status" value="1"/>
</dbReference>
<dbReference type="SUPFAM" id="SSF50978">
    <property type="entry name" value="WD40 repeat-like"/>
    <property type="match status" value="1"/>
</dbReference>
<feature type="compositionally biased region" description="Low complexity" evidence="6">
    <location>
        <begin position="306"/>
        <end position="323"/>
    </location>
</feature>
<gene>
    <name evidence="8" type="ORF">HMPREF1541_10978</name>
</gene>
<feature type="region of interest" description="Disordered" evidence="6">
    <location>
        <begin position="130"/>
        <end position="340"/>
    </location>
</feature>